<name>A0A7S4JXR7_9STRA</name>
<reference evidence="1" key="1">
    <citation type="submission" date="2021-01" db="EMBL/GenBank/DDBJ databases">
        <authorList>
            <person name="Corre E."/>
            <person name="Pelletier E."/>
            <person name="Niang G."/>
            <person name="Scheremetjew M."/>
            <person name="Finn R."/>
            <person name="Kale V."/>
            <person name="Holt S."/>
            <person name="Cochrane G."/>
            <person name="Meng A."/>
            <person name="Brown T."/>
            <person name="Cohen L."/>
        </authorList>
    </citation>
    <scope>NUCLEOTIDE SEQUENCE</scope>
    <source>
        <strain evidence="1">Isolate 1302-5</strain>
    </source>
</reference>
<sequence>MAADFVVPGGDLKCMKTKEQSCGTVSTFTAQCTEGSAIVDLYTYDGSKSNIFGQEFDAALTVPDACNPTGDNLKTCHFRFVLNCMESCVEETELGDTGVYLRGG</sequence>
<protein>
    <submittedName>
        <fullName evidence="1">Uncharacterized protein</fullName>
    </submittedName>
</protein>
<dbReference type="EMBL" id="HBKQ01051973">
    <property type="protein sequence ID" value="CAE2277618.1"/>
    <property type="molecule type" value="Transcribed_RNA"/>
</dbReference>
<organism evidence="1">
    <name type="scientific">Odontella aurita</name>
    <dbReference type="NCBI Taxonomy" id="265563"/>
    <lineage>
        <taxon>Eukaryota</taxon>
        <taxon>Sar</taxon>
        <taxon>Stramenopiles</taxon>
        <taxon>Ochrophyta</taxon>
        <taxon>Bacillariophyta</taxon>
        <taxon>Mediophyceae</taxon>
        <taxon>Biddulphiophycidae</taxon>
        <taxon>Eupodiscales</taxon>
        <taxon>Odontellaceae</taxon>
        <taxon>Odontella</taxon>
    </lineage>
</organism>
<dbReference type="AlphaFoldDB" id="A0A7S4JXR7"/>
<evidence type="ECO:0000313" key="1">
    <source>
        <dbReference type="EMBL" id="CAE2277618.1"/>
    </source>
</evidence>
<proteinExistence type="predicted"/>
<gene>
    <name evidence="1" type="ORF">OAUR00152_LOCUS35793</name>
</gene>
<accession>A0A7S4JXR7</accession>